<sequence length="969" mass="110208">MRSVYILILLFVASWAYSHDDVAYRTSKGWFIDFNNDSSIDKSLPRNFSEKEMTFFADYDGDGFLDLCEVKVKGNNLEWSWFIKAHQGDFKKSVTTVFGTPQEQCLVGDFNGDGKTDIAVITSNGDGKLEWSIDYSPCDGVSDISGSSFGQVGDKVLAGDFNADGVDDLCIYRPGTSQWFVSLSDLVGKPSFSSPYAIDGLIFGTPYDIPLVGDFNGDGYDDMAVYRPKDNKIYINYFSPDKPKMEGYGNIHGKGEVNQSITCPVKDILGFTIADFNYSRPQVLPLATKQALGKKVNLRHGWTCIFDESLDVDKWIEALKALGINTLEYHPWMRAHEENAMIGSSWNTYVGDDRLWTSKAKMLEKIRKFQAIGGRNICYNAIYASSPAFAHNHPEWAIRNPENQNFFMYGENYLYLMGINQNINHSYTINGKSFRNFNDYLKDQAEMAQLEFNWDGWRWDWYGLPDVYECNALSGKGDISHEISVLTDTLNTHVKQIRPDVTTTTLQLPYANNNIPFEMTAAVVDHQFLEIWPEAWGTGDRYSQMYDVMYKAKSKYPDKPLFANFYPPTAMKLTASWPQANIRYQFATCLAAGTYPAAQVVDGIAGFTDPVPFHATKYPKEVLTEISKWNRFAEAYGGYFYYSNPVYLFRDIRESRVSVKEQFPGLVIKAKERIDKRTRRIDALVINLINYGVDELKWTEVNFEPQTISATVDFQLPQGLKVHKAYYISPEGKMEIPLNRNGRSYQAIIPQLSLFGSLVVTTNRNRDLPEVPKDYARSFPDYEFTYDSSGSTLSKGAKEIIVLDEEIPLPIDNYYNGKLSTWELSEDAYKGNTSIKVTPEKLYITSTSKSAIRVPIEIYKNFEIAIKSNEASATWFGFRLLKPSETSPIWEAKNIFYRVGTAQADTPCITLTENEPKLEWTVFKRNIYNDIINHPEFTGEWSNAIVTAILLGPIEGNSANFDDLRFIRE</sequence>
<dbReference type="SUPFAM" id="SSF69318">
    <property type="entry name" value="Integrin alpha N-terminal domain"/>
    <property type="match status" value="1"/>
</dbReference>
<evidence type="ECO:0000313" key="3">
    <source>
        <dbReference type="Proteomes" id="UP000010321"/>
    </source>
</evidence>
<dbReference type="InterPro" id="IPR013517">
    <property type="entry name" value="FG-GAP"/>
</dbReference>
<dbReference type="PROSITE" id="PS00018">
    <property type="entry name" value="EF_HAND_1"/>
    <property type="match status" value="1"/>
</dbReference>
<dbReference type="Gene3D" id="2.130.10.130">
    <property type="entry name" value="Integrin alpha, N-terminal"/>
    <property type="match status" value="1"/>
</dbReference>
<dbReference type="InterPro" id="IPR018247">
    <property type="entry name" value="EF_Hand_1_Ca_BS"/>
</dbReference>
<evidence type="ECO:0000256" key="1">
    <source>
        <dbReference type="ARBA" id="ARBA00022729"/>
    </source>
</evidence>
<gene>
    <name evidence="2" type="ORF">HMPREF9445_01887</name>
</gene>
<protein>
    <submittedName>
        <fullName evidence="2">FG-GAP repeat protein</fullName>
    </submittedName>
</protein>
<accession>A0ABP2KS08</accession>
<dbReference type="PANTHER" id="PTHR46580">
    <property type="entry name" value="SENSOR KINASE-RELATED"/>
    <property type="match status" value="1"/>
</dbReference>
<dbReference type="RefSeq" id="WP_009122019.1">
    <property type="nucleotide sequence ID" value="NZ_FQWK01000005.1"/>
</dbReference>
<name>A0ABP2KS08_9BACE</name>
<keyword evidence="1" id="KW-0732">Signal</keyword>
<dbReference type="EMBL" id="AFBM01000022">
    <property type="protein sequence ID" value="EGF51396.1"/>
    <property type="molecule type" value="Genomic_DNA"/>
</dbReference>
<keyword evidence="3" id="KW-1185">Reference proteome</keyword>
<evidence type="ECO:0000313" key="2">
    <source>
        <dbReference type="EMBL" id="EGF51396.1"/>
    </source>
</evidence>
<dbReference type="Pfam" id="PF13517">
    <property type="entry name" value="FG-GAP_3"/>
    <property type="match status" value="1"/>
</dbReference>
<dbReference type="Gene3D" id="3.20.20.80">
    <property type="entry name" value="Glycosidases"/>
    <property type="match status" value="1"/>
</dbReference>
<organism evidence="2 3">
    <name type="scientific">Bacteroides clarus YIT 12056</name>
    <dbReference type="NCBI Taxonomy" id="762984"/>
    <lineage>
        <taxon>Bacteria</taxon>
        <taxon>Pseudomonadati</taxon>
        <taxon>Bacteroidota</taxon>
        <taxon>Bacteroidia</taxon>
        <taxon>Bacteroidales</taxon>
        <taxon>Bacteroidaceae</taxon>
        <taxon>Bacteroides</taxon>
    </lineage>
</organism>
<dbReference type="Proteomes" id="UP000010321">
    <property type="component" value="Unassembled WGS sequence"/>
</dbReference>
<dbReference type="InterPro" id="IPR028994">
    <property type="entry name" value="Integrin_alpha_N"/>
</dbReference>
<reference evidence="2 3" key="1">
    <citation type="submission" date="2011-02" db="EMBL/GenBank/DDBJ databases">
        <authorList>
            <person name="Weinstock G."/>
            <person name="Sodergren E."/>
            <person name="Clifton S."/>
            <person name="Fulton L."/>
            <person name="Fulton B."/>
            <person name="Courtney L."/>
            <person name="Fronick C."/>
            <person name="Harrison M."/>
            <person name="Strong C."/>
            <person name="Farmer C."/>
            <person name="Delahaunty K."/>
            <person name="Markovic C."/>
            <person name="Hall O."/>
            <person name="Minx P."/>
            <person name="Tomlinson C."/>
            <person name="Mitreva M."/>
            <person name="Hou S."/>
            <person name="Chen J."/>
            <person name="Wollam A."/>
            <person name="Pepin K.H."/>
            <person name="Johnson M."/>
            <person name="Bhonagiri V."/>
            <person name="Zhang X."/>
            <person name="Suruliraj S."/>
            <person name="Warren W."/>
            <person name="Chinwalla A."/>
            <person name="Mardis E.R."/>
            <person name="Wilson R.K."/>
        </authorList>
    </citation>
    <scope>NUCLEOTIDE SEQUENCE [LARGE SCALE GENOMIC DNA]</scope>
    <source>
        <strain evidence="2 3">YIT 12056</strain>
    </source>
</reference>
<proteinExistence type="predicted"/>
<comment type="caution">
    <text evidence="2">The sequence shown here is derived from an EMBL/GenBank/DDBJ whole genome shotgun (WGS) entry which is preliminary data.</text>
</comment>